<dbReference type="RefSeq" id="WP_404635441.1">
    <property type="nucleotide sequence ID" value="NZ_JADIKM010000006.1"/>
</dbReference>
<accession>A0ABW8K154</accession>
<evidence type="ECO:0000256" key="2">
    <source>
        <dbReference type="SAM" id="SignalP"/>
    </source>
</evidence>
<dbReference type="Proteomes" id="UP001620460">
    <property type="component" value="Unassembled WGS sequence"/>
</dbReference>
<feature type="chain" id="PRO_5046481387" evidence="2">
    <location>
        <begin position="23"/>
        <end position="132"/>
    </location>
</feature>
<organism evidence="3 4">
    <name type="scientific">Dyella ginsengisoli</name>
    <dbReference type="NCBI Taxonomy" id="363848"/>
    <lineage>
        <taxon>Bacteria</taxon>
        <taxon>Pseudomonadati</taxon>
        <taxon>Pseudomonadota</taxon>
        <taxon>Gammaproteobacteria</taxon>
        <taxon>Lysobacterales</taxon>
        <taxon>Rhodanobacteraceae</taxon>
        <taxon>Dyella</taxon>
    </lineage>
</organism>
<evidence type="ECO:0000313" key="4">
    <source>
        <dbReference type="Proteomes" id="UP001620460"/>
    </source>
</evidence>
<dbReference type="PROSITE" id="PS51257">
    <property type="entry name" value="PROKAR_LIPOPROTEIN"/>
    <property type="match status" value="1"/>
</dbReference>
<name>A0ABW8K154_9GAMM</name>
<keyword evidence="2" id="KW-0732">Signal</keyword>
<dbReference type="InterPro" id="IPR024572">
    <property type="entry name" value="RcnB"/>
</dbReference>
<feature type="compositionally biased region" description="Basic and acidic residues" evidence="1">
    <location>
        <begin position="45"/>
        <end position="76"/>
    </location>
</feature>
<evidence type="ECO:0000256" key="1">
    <source>
        <dbReference type="SAM" id="MobiDB-lite"/>
    </source>
</evidence>
<protein>
    <submittedName>
        <fullName evidence="3">RcnB family protein</fullName>
    </submittedName>
</protein>
<dbReference type="Pfam" id="PF11776">
    <property type="entry name" value="RcnB"/>
    <property type="match status" value="1"/>
</dbReference>
<dbReference type="EMBL" id="JADIKM010000006">
    <property type="protein sequence ID" value="MFK2905737.1"/>
    <property type="molecule type" value="Genomic_DNA"/>
</dbReference>
<comment type="caution">
    <text evidence="3">The sequence shown here is derived from an EMBL/GenBank/DDBJ whole genome shotgun (WGS) entry which is preliminary data.</text>
</comment>
<proteinExistence type="predicted"/>
<sequence length="132" mass="14885">MKIFISTLLATALLGCSGLALAQPDHGDRGDHGWYDQGRGHGHGHGHDRGDDDDGYHGDDRGHGRGHDRDWVPPGHRWERGHRYDGRVVVIRDYDEYRLRPPPRGYHWVRGDDGQYLLVAVATGIILDIVLH</sequence>
<feature type="signal peptide" evidence="2">
    <location>
        <begin position="1"/>
        <end position="22"/>
    </location>
</feature>
<feature type="region of interest" description="Disordered" evidence="1">
    <location>
        <begin position="31"/>
        <end position="76"/>
    </location>
</feature>
<evidence type="ECO:0000313" key="3">
    <source>
        <dbReference type="EMBL" id="MFK2905737.1"/>
    </source>
</evidence>
<keyword evidence="4" id="KW-1185">Reference proteome</keyword>
<dbReference type="Gene3D" id="3.10.450.160">
    <property type="entry name" value="inner membrane protein cigr"/>
    <property type="match status" value="1"/>
</dbReference>
<reference evidence="3 4" key="1">
    <citation type="submission" date="2020-10" db="EMBL/GenBank/DDBJ databases">
        <title>Phylogeny of dyella-like bacteria.</title>
        <authorList>
            <person name="Fu J."/>
        </authorList>
    </citation>
    <scope>NUCLEOTIDE SEQUENCE [LARGE SCALE GENOMIC DNA]</scope>
    <source>
        <strain evidence="3 4">Gsoil3046</strain>
    </source>
</reference>
<gene>
    <name evidence="3" type="ORF">ISP17_17395</name>
</gene>